<dbReference type="SMART" id="SM00345">
    <property type="entry name" value="HTH_GNTR"/>
    <property type="match status" value="1"/>
</dbReference>
<reference evidence="6 7" key="1">
    <citation type="submission" date="2016-06" db="EMBL/GenBank/DDBJ databases">
        <title>Complete genome sequences of Bordetella bronchialis and Bordetella flabilis.</title>
        <authorList>
            <person name="LiPuma J.J."/>
            <person name="Spilker T."/>
        </authorList>
    </citation>
    <scope>NUCLEOTIDE SEQUENCE [LARGE SCALE GENOMIC DNA]</scope>
    <source>
        <strain evidence="6 7">AU10664</strain>
    </source>
</reference>
<evidence type="ECO:0000259" key="5">
    <source>
        <dbReference type="PROSITE" id="PS50949"/>
    </source>
</evidence>
<dbReference type="SMART" id="SM00895">
    <property type="entry name" value="FCD"/>
    <property type="match status" value="1"/>
</dbReference>
<dbReference type="PANTHER" id="PTHR43537:SF24">
    <property type="entry name" value="GLUCONATE OPERON TRANSCRIPTIONAL REPRESSOR"/>
    <property type="match status" value="1"/>
</dbReference>
<sequence>MPSARDLVYGELRRRLMSGAFLPGQRLREEHIASELAVSRTPVRNAIGRLAAEGLVKRDGRRGTVVLGWSDRDINEAFELRLLLEPYAARVAAVQATPAQIDALEDLNQGMLEAVESYDPQQPGGLDESGPLAESAGDDRVARIQYYNNRFHHALIEAAQSARVRALVDNLLDMPITIGSFYFYTREDMLRSVEHHRQIIAALRASDPACAEAAMRLHLTATHLLFRRQRNTPAHPGAPADSDAPMT</sequence>
<dbReference type="AlphaFoldDB" id="A0A193GKG1"/>
<evidence type="ECO:0000313" key="6">
    <source>
        <dbReference type="EMBL" id="ANN80068.1"/>
    </source>
</evidence>
<dbReference type="InterPro" id="IPR000524">
    <property type="entry name" value="Tscrpt_reg_HTH_GntR"/>
</dbReference>
<protein>
    <submittedName>
        <fullName evidence="6">GntR family transcriptional regulator</fullName>
    </submittedName>
</protein>
<dbReference type="GO" id="GO:0003700">
    <property type="term" value="F:DNA-binding transcription factor activity"/>
    <property type="evidence" value="ECO:0007669"/>
    <property type="project" value="InterPro"/>
</dbReference>
<name>A0A193GKG1_9BORD</name>
<evidence type="ECO:0000256" key="2">
    <source>
        <dbReference type="ARBA" id="ARBA00023125"/>
    </source>
</evidence>
<dbReference type="PANTHER" id="PTHR43537">
    <property type="entry name" value="TRANSCRIPTIONAL REGULATOR, GNTR FAMILY"/>
    <property type="match status" value="1"/>
</dbReference>
<evidence type="ECO:0000256" key="1">
    <source>
        <dbReference type="ARBA" id="ARBA00023015"/>
    </source>
</evidence>
<dbReference type="Pfam" id="PF07729">
    <property type="entry name" value="FCD"/>
    <property type="match status" value="1"/>
</dbReference>
<feature type="domain" description="HTH gntR-type" evidence="5">
    <location>
        <begin position="2"/>
        <end position="69"/>
    </location>
</feature>
<dbReference type="InterPro" id="IPR036388">
    <property type="entry name" value="WH-like_DNA-bd_sf"/>
</dbReference>
<dbReference type="EMBL" id="CP016172">
    <property type="protein sequence ID" value="ANN80068.1"/>
    <property type="molecule type" value="Genomic_DNA"/>
</dbReference>
<organism evidence="6 7">
    <name type="scientific">Bordetella flabilis</name>
    <dbReference type="NCBI Taxonomy" id="463014"/>
    <lineage>
        <taxon>Bacteria</taxon>
        <taxon>Pseudomonadati</taxon>
        <taxon>Pseudomonadota</taxon>
        <taxon>Betaproteobacteria</taxon>
        <taxon>Burkholderiales</taxon>
        <taxon>Alcaligenaceae</taxon>
        <taxon>Bordetella</taxon>
    </lineage>
</organism>
<dbReference type="SUPFAM" id="SSF48008">
    <property type="entry name" value="GntR ligand-binding domain-like"/>
    <property type="match status" value="2"/>
</dbReference>
<feature type="region of interest" description="Disordered" evidence="4">
    <location>
        <begin position="228"/>
        <end position="247"/>
    </location>
</feature>
<dbReference type="PROSITE" id="PS50949">
    <property type="entry name" value="HTH_GNTR"/>
    <property type="match status" value="1"/>
</dbReference>
<keyword evidence="3" id="KW-0804">Transcription</keyword>
<dbReference type="Proteomes" id="UP000091926">
    <property type="component" value="Chromosome"/>
</dbReference>
<evidence type="ECO:0000256" key="3">
    <source>
        <dbReference type="ARBA" id="ARBA00023163"/>
    </source>
</evidence>
<gene>
    <name evidence="6" type="ORF">BAU07_25755</name>
</gene>
<dbReference type="GO" id="GO:0003677">
    <property type="term" value="F:DNA binding"/>
    <property type="evidence" value="ECO:0007669"/>
    <property type="project" value="UniProtKB-KW"/>
</dbReference>
<accession>A0A193GKG1</accession>
<dbReference type="OrthoDB" id="8631299at2"/>
<dbReference type="CDD" id="cd07377">
    <property type="entry name" value="WHTH_GntR"/>
    <property type="match status" value="1"/>
</dbReference>
<keyword evidence="7" id="KW-1185">Reference proteome</keyword>
<dbReference type="InterPro" id="IPR008920">
    <property type="entry name" value="TF_FadR/GntR_C"/>
</dbReference>
<dbReference type="SUPFAM" id="SSF46785">
    <property type="entry name" value="Winged helix' DNA-binding domain"/>
    <property type="match status" value="1"/>
</dbReference>
<dbReference type="Gene3D" id="1.10.10.10">
    <property type="entry name" value="Winged helix-like DNA-binding domain superfamily/Winged helix DNA-binding domain"/>
    <property type="match status" value="1"/>
</dbReference>
<keyword evidence="2" id="KW-0238">DNA-binding</keyword>
<dbReference type="InterPro" id="IPR036390">
    <property type="entry name" value="WH_DNA-bd_sf"/>
</dbReference>
<keyword evidence="1" id="KW-0805">Transcription regulation</keyword>
<evidence type="ECO:0000256" key="4">
    <source>
        <dbReference type="SAM" id="MobiDB-lite"/>
    </source>
</evidence>
<dbReference type="Pfam" id="PF00392">
    <property type="entry name" value="GntR"/>
    <property type="match status" value="1"/>
</dbReference>
<dbReference type="RefSeq" id="WP_066664232.1">
    <property type="nucleotide sequence ID" value="NZ_CBCSCL010000047.1"/>
</dbReference>
<dbReference type="KEGG" id="bfz:BAU07_25755"/>
<dbReference type="Gene3D" id="1.20.120.530">
    <property type="entry name" value="GntR ligand-binding domain-like"/>
    <property type="match status" value="1"/>
</dbReference>
<proteinExistence type="predicted"/>
<dbReference type="InterPro" id="IPR011711">
    <property type="entry name" value="GntR_C"/>
</dbReference>
<dbReference type="STRING" id="463014.BAU07_25755"/>
<evidence type="ECO:0000313" key="7">
    <source>
        <dbReference type="Proteomes" id="UP000091926"/>
    </source>
</evidence>